<dbReference type="InterPro" id="IPR012677">
    <property type="entry name" value="Nucleotide-bd_a/b_plait_sf"/>
</dbReference>
<evidence type="ECO:0000313" key="5">
    <source>
        <dbReference type="EMBL" id="TPX74109.1"/>
    </source>
</evidence>
<proteinExistence type="predicted"/>
<gene>
    <name evidence="5" type="ORF">CcCBS67573_g04621</name>
</gene>
<evidence type="ECO:0000259" key="4">
    <source>
        <dbReference type="PROSITE" id="PS50961"/>
    </source>
</evidence>
<dbReference type="GO" id="GO:0003723">
    <property type="term" value="F:RNA binding"/>
    <property type="evidence" value="ECO:0007669"/>
    <property type="project" value="UniProtKB-UniRule"/>
</dbReference>
<name>A0A507FCN9_9FUNG</name>
<organism evidence="5 6">
    <name type="scientific">Chytriomyces confervae</name>
    <dbReference type="NCBI Taxonomy" id="246404"/>
    <lineage>
        <taxon>Eukaryota</taxon>
        <taxon>Fungi</taxon>
        <taxon>Fungi incertae sedis</taxon>
        <taxon>Chytridiomycota</taxon>
        <taxon>Chytridiomycota incertae sedis</taxon>
        <taxon>Chytridiomycetes</taxon>
        <taxon>Chytridiales</taxon>
        <taxon>Chytriomycetaceae</taxon>
        <taxon>Chytriomyces</taxon>
    </lineage>
</organism>
<dbReference type="Gene3D" id="1.10.10.10">
    <property type="entry name" value="Winged helix-like DNA-binding domain superfamily/Winged helix DNA-binding domain"/>
    <property type="match status" value="1"/>
</dbReference>
<accession>A0A507FCN9</accession>
<evidence type="ECO:0000313" key="6">
    <source>
        <dbReference type="Proteomes" id="UP000320333"/>
    </source>
</evidence>
<keyword evidence="1 2" id="KW-0694">RNA-binding</keyword>
<dbReference type="Gene3D" id="3.30.70.330">
    <property type="match status" value="1"/>
</dbReference>
<dbReference type="AlphaFoldDB" id="A0A507FCN9"/>
<dbReference type="InterPro" id="IPR006630">
    <property type="entry name" value="La_HTH"/>
</dbReference>
<dbReference type="STRING" id="246404.A0A507FCN9"/>
<dbReference type="InterPro" id="IPR036388">
    <property type="entry name" value="WH-like_DNA-bd_sf"/>
</dbReference>
<reference evidence="5 6" key="1">
    <citation type="journal article" date="2019" name="Sci. Rep.">
        <title>Comparative genomics of chytrid fungi reveal insights into the obligate biotrophic and pathogenic lifestyle of Synchytrium endobioticum.</title>
        <authorList>
            <person name="van de Vossenberg B.T.L.H."/>
            <person name="Warris S."/>
            <person name="Nguyen H.D.T."/>
            <person name="van Gent-Pelzer M.P.E."/>
            <person name="Joly D.L."/>
            <person name="van de Geest H.C."/>
            <person name="Bonants P.J.M."/>
            <person name="Smith D.S."/>
            <person name="Levesque C.A."/>
            <person name="van der Lee T.A.J."/>
        </authorList>
    </citation>
    <scope>NUCLEOTIDE SEQUENCE [LARGE SCALE GENOMIC DNA]</scope>
    <source>
        <strain evidence="5 6">CBS 675.73</strain>
    </source>
</reference>
<protein>
    <recommendedName>
        <fullName evidence="4">HTH La-type RNA-binding domain-containing protein</fullName>
    </recommendedName>
</protein>
<keyword evidence="6" id="KW-1185">Reference proteome</keyword>
<sequence length="477" mass="51799">MDVDVVQAKLPKLDGGLKSLLALDNLNQQQVQILSLLELYFSDKEVPSLLARLVSSHKGEAYPPQHGWVPLSSLVDMKSFKAIHASVNDVGSFVTSLSNAFEISPDSRCIRRTASFDQSSVAASLLHSTNLSASCVQFLRIGADAVELDFVAYIANKFGEVGRSHFNHEVDSKSCFIQFKDAQVMVKLLATSNSTVHTYEDATLTVQSAQFPSLMATAATAKAVDFNYPSLTSSNGRTKPIKQMGQTAIQAAQILGYPLNRIIRFGPVDTDASSGFTASSVQALAKTEFAKLALVADCAFRDGETFGFVRFKKPVALELAEMLMRHGGVDLVGAGKIKVQALEGEDERFYHEIAKEKERINAPAVDAVIALNATKTVKARRNLAAKLQGSSRRKQLTPAEAHKLRKRTAISQKAASQFKAEGSKKRMAVDLDEDMGAADDKPAEQPAAVAPRVIMTRSKKAKMDDLEDLVKGMSTFN</sequence>
<comment type="caution">
    <text evidence="5">The sequence shown here is derived from an EMBL/GenBank/DDBJ whole genome shotgun (WGS) entry which is preliminary data.</text>
</comment>
<feature type="domain" description="HTH La-type RNA-binding" evidence="4">
    <location>
        <begin position="23"/>
        <end position="120"/>
    </location>
</feature>
<evidence type="ECO:0000256" key="1">
    <source>
        <dbReference type="ARBA" id="ARBA00022884"/>
    </source>
</evidence>
<dbReference type="Proteomes" id="UP000320333">
    <property type="component" value="Unassembled WGS sequence"/>
</dbReference>
<dbReference type="EMBL" id="QEAP01000144">
    <property type="protein sequence ID" value="TPX74109.1"/>
    <property type="molecule type" value="Genomic_DNA"/>
</dbReference>
<evidence type="ECO:0000256" key="2">
    <source>
        <dbReference type="PROSITE-ProRule" id="PRU00332"/>
    </source>
</evidence>
<evidence type="ECO:0000256" key="3">
    <source>
        <dbReference type="SAM" id="MobiDB-lite"/>
    </source>
</evidence>
<dbReference type="PROSITE" id="PS50961">
    <property type="entry name" value="HTH_LA"/>
    <property type="match status" value="1"/>
</dbReference>
<feature type="region of interest" description="Disordered" evidence="3">
    <location>
        <begin position="432"/>
        <end position="452"/>
    </location>
</feature>
<dbReference type="OrthoDB" id="439993at2759"/>